<dbReference type="PANTHER" id="PTHR21013:SF10">
    <property type="entry name" value="ATP SYNTHASE MITOCHONDRIAL F1 COMPLEX ASSEMBLY FACTOR 2"/>
    <property type="match status" value="1"/>
</dbReference>
<dbReference type="PANTHER" id="PTHR21013">
    <property type="entry name" value="ATP SYNTHASE MITOCHONDRIAL F1 COMPLEX ASSEMBLY FACTOR 2/ATP12 PROTEIN, MITOCHONDRIAL PRECURSOR"/>
    <property type="match status" value="1"/>
</dbReference>
<dbReference type="Pfam" id="PF07542">
    <property type="entry name" value="ATP12"/>
    <property type="match status" value="1"/>
</dbReference>
<dbReference type="Gene3D" id="3.30.2180.10">
    <property type="entry name" value="ATP12-like"/>
    <property type="match status" value="1"/>
</dbReference>
<evidence type="ECO:0000256" key="3">
    <source>
        <dbReference type="ARBA" id="ARBA00023186"/>
    </source>
</evidence>
<dbReference type="RefSeq" id="WP_209360166.1">
    <property type="nucleotide sequence ID" value="NZ_JAGISH010000003.1"/>
</dbReference>
<evidence type="ECO:0000256" key="1">
    <source>
        <dbReference type="ARBA" id="ARBA00008231"/>
    </source>
</evidence>
<keyword evidence="3" id="KW-0143">Chaperone</keyword>
<reference evidence="4" key="1">
    <citation type="submission" date="2021-03" db="EMBL/GenBank/DDBJ databases">
        <title>Sagittula salina sp. nov. strain M10.9X isolated from the marine waste.</title>
        <authorList>
            <person name="Satari L."/>
            <person name="Molina-Menor E."/>
            <person name="Vidal-Verdu A."/>
            <person name="Pascual J."/>
            <person name="Pereto J."/>
            <person name="Porcar M."/>
        </authorList>
    </citation>
    <scope>NUCLEOTIDE SEQUENCE</scope>
    <source>
        <strain evidence="4">M10.9X</strain>
    </source>
</reference>
<dbReference type="InterPro" id="IPR011419">
    <property type="entry name" value="ATP12_ATP_synth-F1-assembly"/>
</dbReference>
<organism evidence="4 5">
    <name type="scientific">Sagittula salina</name>
    <dbReference type="NCBI Taxonomy" id="2820268"/>
    <lineage>
        <taxon>Bacteria</taxon>
        <taxon>Pseudomonadati</taxon>
        <taxon>Pseudomonadota</taxon>
        <taxon>Alphaproteobacteria</taxon>
        <taxon>Rhodobacterales</taxon>
        <taxon>Roseobacteraceae</taxon>
        <taxon>Sagittula</taxon>
    </lineage>
</organism>
<sequence>MSEWALKRFWKDATAEPCEGGYAVKLDGRGVKTPAKTALVVPTMALAEAVAYEWQAQGEKVNPALMPFTRTSNSALDKVATQHAEVADMLAAYGDSDLLCYRADHPEELIVRQVAGWDPLLDWTEATYGVRLTHQTGVVHVPQAPEAVARLARDVHAQTAFQLAAFHDLVAMSGSLVIALAVTRGHVEPEAAWQLSRIDEVWQEEQWGADEEATAIAQRKRGEFLHAARYHALASA</sequence>
<keyword evidence="5" id="KW-1185">Reference proteome</keyword>
<dbReference type="InterPro" id="IPR042272">
    <property type="entry name" value="ATP12_ATP_synth-F1-assembly_N"/>
</dbReference>
<dbReference type="GO" id="GO:0043461">
    <property type="term" value="P:proton-transporting ATP synthase complex assembly"/>
    <property type="evidence" value="ECO:0007669"/>
    <property type="project" value="InterPro"/>
</dbReference>
<protein>
    <submittedName>
        <fullName evidence="4">ATPase</fullName>
    </submittedName>
</protein>
<dbReference type="Proteomes" id="UP000675940">
    <property type="component" value="Unassembled WGS sequence"/>
</dbReference>
<name>A0A940RZT2_9RHOB</name>
<evidence type="ECO:0000256" key="2">
    <source>
        <dbReference type="ARBA" id="ARBA00022946"/>
    </source>
</evidence>
<dbReference type="InterPro" id="IPR023335">
    <property type="entry name" value="ATP12_ortho_dom_sf"/>
</dbReference>
<proteinExistence type="inferred from homology"/>
<comment type="caution">
    <text evidence="4">The sequence shown here is derived from an EMBL/GenBank/DDBJ whole genome shotgun (WGS) entry which is preliminary data.</text>
</comment>
<evidence type="ECO:0000313" key="4">
    <source>
        <dbReference type="EMBL" id="MBP0482313.1"/>
    </source>
</evidence>
<comment type="similarity">
    <text evidence="1">Belongs to the ATP12 family.</text>
</comment>
<dbReference type="AlphaFoldDB" id="A0A940RZT2"/>
<dbReference type="SUPFAM" id="SSF160909">
    <property type="entry name" value="ATP12-like"/>
    <property type="match status" value="1"/>
</dbReference>
<keyword evidence="2" id="KW-0809">Transit peptide</keyword>
<dbReference type="Gene3D" id="1.10.3580.10">
    <property type="entry name" value="ATP12 ATPase"/>
    <property type="match status" value="1"/>
</dbReference>
<gene>
    <name evidence="4" type="ORF">J5474_07390</name>
</gene>
<accession>A0A940RZT2</accession>
<evidence type="ECO:0000313" key="5">
    <source>
        <dbReference type="Proteomes" id="UP000675940"/>
    </source>
</evidence>
<dbReference type="EMBL" id="JAGISH010000003">
    <property type="protein sequence ID" value="MBP0482313.1"/>
    <property type="molecule type" value="Genomic_DNA"/>
</dbReference>